<accession>A0A7Y6TUU7</accession>
<evidence type="ECO:0000256" key="3">
    <source>
        <dbReference type="ARBA" id="ARBA00022801"/>
    </source>
</evidence>
<comment type="similarity">
    <text evidence="1">Belongs to the peptidase S33 family.</text>
</comment>
<dbReference type="Gene3D" id="3.40.50.1820">
    <property type="entry name" value="alpha/beta hydrolase"/>
    <property type="match status" value="1"/>
</dbReference>
<dbReference type="GO" id="GO:0016787">
    <property type="term" value="F:hydrolase activity"/>
    <property type="evidence" value="ECO:0007669"/>
    <property type="project" value="UniProtKB-KW"/>
</dbReference>
<evidence type="ECO:0000259" key="5">
    <source>
        <dbReference type="Pfam" id="PF00561"/>
    </source>
</evidence>
<proteinExistence type="inferred from homology"/>
<keyword evidence="8" id="KW-1185">Reference proteome</keyword>
<dbReference type="Proteomes" id="UP000529637">
    <property type="component" value="Unassembled WGS sequence"/>
</dbReference>
<feature type="domain" description="Peptidase S33 tripeptidyl aminopeptidase-like C-terminal" evidence="6">
    <location>
        <begin position="374"/>
        <end position="455"/>
    </location>
</feature>
<evidence type="ECO:0000313" key="8">
    <source>
        <dbReference type="Proteomes" id="UP000529637"/>
    </source>
</evidence>
<evidence type="ECO:0000256" key="4">
    <source>
        <dbReference type="SAM" id="SignalP"/>
    </source>
</evidence>
<dbReference type="InterPro" id="IPR029058">
    <property type="entry name" value="AB_hydrolase_fold"/>
</dbReference>
<evidence type="ECO:0000256" key="1">
    <source>
        <dbReference type="ARBA" id="ARBA00010088"/>
    </source>
</evidence>
<dbReference type="Pfam" id="PF00561">
    <property type="entry name" value="Abhydrolase_1"/>
    <property type="match status" value="1"/>
</dbReference>
<dbReference type="InterPro" id="IPR000073">
    <property type="entry name" value="AB_hydrolase_1"/>
</dbReference>
<protein>
    <submittedName>
        <fullName evidence="7">Alpha/beta fold hydrolase</fullName>
    </submittedName>
</protein>
<evidence type="ECO:0000313" key="7">
    <source>
        <dbReference type="EMBL" id="NUZ04353.1"/>
    </source>
</evidence>
<feature type="signal peptide" evidence="4">
    <location>
        <begin position="1"/>
        <end position="20"/>
    </location>
</feature>
<sequence length="490" mass="51347">MLRRSLVAALLVAGLAPSLAIESEGALQPCRVGGVVHELRCGTLTRPLDPANLSGATIEIGYVVAPAVARQKLADPVFVLAGGPGQSAVSVAPTMLALLSRTRNRRDIVFVDQRGTGRSAPLDCEDPTQETLAEQSEPDRQLQQVLACKARLLKRRYLPNEAALGFFTTAVAVQDLDAVRQALGAPRVNLVGASYGTRVALEYARQFPTSLRRAVLDGVAPPDMALPASYSTDGQAAFDALLAACADEPTCATAYPTLRADWRTLLGSLPRKVSAAHPLTGAVETFTLTRAMVLAAVRAPLYVPSLAAGLPAAIADAAQGRYEGLFGLQAMLQARPANRVALGMHLSVVCAEDLPRLTQSSDRPGAEFGRDDARLYARLCSVWPRGAVPKGFDAISRTRAPMLLLSGGLDPATPPRHGARVAALLGGKARHVVVPNAGHGVMAVGCMRDVVQRFIDAVDDAAALAVDADCAAAIPRPPAFRPLRSGAAPG</sequence>
<dbReference type="SUPFAM" id="SSF53474">
    <property type="entry name" value="alpha/beta-Hydrolases"/>
    <property type="match status" value="1"/>
</dbReference>
<dbReference type="PANTHER" id="PTHR43248">
    <property type="entry name" value="2-SUCCINYL-6-HYDROXY-2,4-CYCLOHEXADIENE-1-CARBOXYLATE SYNTHASE"/>
    <property type="match status" value="1"/>
</dbReference>
<dbReference type="InterPro" id="IPR051601">
    <property type="entry name" value="Serine_prot/Carboxylest_S33"/>
</dbReference>
<dbReference type="PANTHER" id="PTHR43248:SF29">
    <property type="entry name" value="TRIPEPTIDYL AMINOPEPTIDASE"/>
    <property type="match status" value="1"/>
</dbReference>
<organism evidence="7 8">
    <name type="scientific">Piscinibacter koreensis</name>
    <dbReference type="NCBI Taxonomy" id="2742824"/>
    <lineage>
        <taxon>Bacteria</taxon>
        <taxon>Pseudomonadati</taxon>
        <taxon>Pseudomonadota</taxon>
        <taxon>Betaproteobacteria</taxon>
        <taxon>Burkholderiales</taxon>
        <taxon>Sphaerotilaceae</taxon>
        <taxon>Piscinibacter</taxon>
    </lineage>
</organism>
<name>A0A7Y6TUU7_9BURK</name>
<reference evidence="7 8" key="1">
    <citation type="submission" date="2020-06" db="EMBL/GenBank/DDBJ databases">
        <title>Schlegella sp. ID0723 isolated from air conditioner.</title>
        <authorList>
            <person name="Kim D.Y."/>
            <person name="Kim D.-U."/>
        </authorList>
    </citation>
    <scope>NUCLEOTIDE SEQUENCE [LARGE SCALE GENOMIC DNA]</scope>
    <source>
        <strain evidence="7 8">ID0723</strain>
    </source>
</reference>
<feature type="chain" id="PRO_5030731743" evidence="4">
    <location>
        <begin position="21"/>
        <end position="490"/>
    </location>
</feature>
<keyword evidence="2 4" id="KW-0732">Signal</keyword>
<comment type="caution">
    <text evidence="7">The sequence shown here is derived from an EMBL/GenBank/DDBJ whole genome shotgun (WGS) entry which is preliminary data.</text>
</comment>
<dbReference type="AlphaFoldDB" id="A0A7Y6TUU7"/>
<keyword evidence="3 7" id="KW-0378">Hydrolase</keyword>
<dbReference type="InterPro" id="IPR013595">
    <property type="entry name" value="Pept_S33_TAP-like_C"/>
</dbReference>
<feature type="domain" description="AB hydrolase-1" evidence="5">
    <location>
        <begin position="76"/>
        <end position="223"/>
    </location>
</feature>
<dbReference type="Pfam" id="PF08386">
    <property type="entry name" value="Abhydrolase_4"/>
    <property type="match status" value="1"/>
</dbReference>
<evidence type="ECO:0000256" key="2">
    <source>
        <dbReference type="ARBA" id="ARBA00022729"/>
    </source>
</evidence>
<gene>
    <name evidence="7" type="ORF">HQN59_01125</name>
</gene>
<evidence type="ECO:0000259" key="6">
    <source>
        <dbReference type="Pfam" id="PF08386"/>
    </source>
</evidence>
<dbReference type="EMBL" id="JABWMJ010000001">
    <property type="protein sequence ID" value="NUZ04353.1"/>
    <property type="molecule type" value="Genomic_DNA"/>
</dbReference>